<evidence type="ECO:0000256" key="1">
    <source>
        <dbReference type="ARBA" id="ARBA00001941"/>
    </source>
</evidence>
<feature type="domain" description="1-deoxy-D-xylulose 5-phosphate reductoisomerase N-terminal" evidence="14">
    <location>
        <begin position="4"/>
        <end position="131"/>
    </location>
</feature>
<dbReference type="Proteomes" id="UP000219336">
    <property type="component" value="Unassembled WGS sequence"/>
</dbReference>
<dbReference type="SUPFAM" id="SSF69055">
    <property type="entry name" value="1-deoxy-D-xylulose-5-phosphate reductoisomerase, C-terminal domain"/>
    <property type="match status" value="1"/>
</dbReference>
<evidence type="ECO:0000259" key="14">
    <source>
        <dbReference type="Pfam" id="PF02670"/>
    </source>
</evidence>
<evidence type="ECO:0000256" key="13">
    <source>
        <dbReference type="HAMAP-Rule" id="MF_00183"/>
    </source>
</evidence>
<dbReference type="HAMAP" id="MF_00183">
    <property type="entry name" value="DXP_reductoisom"/>
    <property type="match status" value="1"/>
</dbReference>
<dbReference type="InterPro" id="IPR036291">
    <property type="entry name" value="NAD(P)-bd_dom_sf"/>
</dbReference>
<evidence type="ECO:0000256" key="2">
    <source>
        <dbReference type="ARBA" id="ARBA00005094"/>
    </source>
</evidence>
<dbReference type="NCBIfam" id="NF003938">
    <property type="entry name" value="PRK05447.1-1"/>
    <property type="match status" value="1"/>
</dbReference>
<keyword evidence="9 13" id="KW-0414">Isoprene biosynthesis</keyword>
<dbReference type="NCBIfam" id="NF009114">
    <property type="entry name" value="PRK12464.1"/>
    <property type="match status" value="1"/>
</dbReference>
<dbReference type="PIRSF" id="PIRSF006205">
    <property type="entry name" value="Dxp_reductismrs"/>
    <property type="match status" value="1"/>
</dbReference>
<feature type="binding site" evidence="13">
    <location>
        <position position="123"/>
    </location>
    <ligand>
        <name>NADPH</name>
        <dbReference type="ChEBI" id="CHEBI:57783"/>
    </ligand>
</feature>
<feature type="binding site" evidence="13">
    <location>
        <position position="214"/>
    </location>
    <ligand>
        <name>NADPH</name>
        <dbReference type="ChEBI" id="CHEBI:57783"/>
    </ligand>
</feature>
<evidence type="ECO:0000259" key="15">
    <source>
        <dbReference type="Pfam" id="PF08436"/>
    </source>
</evidence>
<keyword evidence="5 13" id="KW-0479">Metal-binding</keyword>
<feature type="binding site" evidence="13">
    <location>
        <position position="37"/>
    </location>
    <ligand>
        <name>NADPH</name>
        <dbReference type="ChEBI" id="CHEBI:57783"/>
    </ligand>
</feature>
<evidence type="ECO:0000313" key="18">
    <source>
        <dbReference type="Proteomes" id="UP000219336"/>
    </source>
</evidence>
<feature type="binding site" evidence="13">
    <location>
        <position position="226"/>
    </location>
    <ligand>
        <name>1-deoxy-D-xylulose 5-phosphate</name>
        <dbReference type="ChEBI" id="CHEBI:57792"/>
    </ligand>
</feature>
<feature type="binding site" evidence="13">
    <location>
        <position position="230"/>
    </location>
    <ligand>
        <name>1-deoxy-D-xylulose 5-phosphate</name>
        <dbReference type="ChEBI" id="CHEBI:57792"/>
    </ligand>
</feature>
<organism evidence="17 18">
    <name type="scientific">Vibrio thalassae</name>
    <dbReference type="NCBI Taxonomy" id="1243014"/>
    <lineage>
        <taxon>Bacteria</taxon>
        <taxon>Pseudomonadati</taxon>
        <taxon>Pseudomonadota</taxon>
        <taxon>Gammaproteobacteria</taxon>
        <taxon>Vibrionales</taxon>
        <taxon>Vibrionaceae</taxon>
        <taxon>Vibrio</taxon>
    </lineage>
</organism>
<dbReference type="Pfam" id="PF08436">
    <property type="entry name" value="DXP_redisom_C"/>
    <property type="match status" value="1"/>
</dbReference>
<dbReference type="EMBL" id="OANU01000123">
    <property type="protein sequence ID" value="SNX50401.1"/>
    <property type="molecule type" value="Genomic_DNA"/>
</dbReference>
<feature type="binding site" evidence="13">
    <location>
        <position position="150"/>
    </location>
    <ligand>
        <name>1-deoxy-D-xylulose 5-phosphate</name>
        <dbReference type="ChEBI" id="CHEBI:57792"/>
    </ligand>
</feature>
<keyword evidence="7 13" id="KW-0560">Oxidoreductase</keyword>
<feature type="binding site" evidence="13">
    <location>
        <position position="13"/>
    </location>
    <ligand>
        <name>NADPH</name>
        <dbReference type="ChEBI" id="CHEBI:57783"/>
    </ligand>
</feature>
<comment type="cofactor">
    <cofactor evidence="1">
        <name>Co(2+)</name>
        <dbReference type="ChEBI" id="CHEBI:48828"/>
    </cofactor>
</comment>
<dbReference type="OrthoDB" id="9806546at2"/>
<feature type="binding site" evidence="13">
    <location>
        <position position="12"/>
    </location>
    <ligand>
        <name>NADPH</name>
        <dbReference type="ChEBI" id="CHEBI:57783"/>
    </ligand>
</feature>
<dbReference type="GO" id="GO:0030145">
    <property type="term" value="F:manganese ion binding"/>
    <property type="evidence" value="ECO:0007669"/>
    <property type="project" value="TreeGrafter"/>
</dbReference>
<evidence type="ECO:0000256" key="11">
    <source>
        <dbReference type="ARBA" id="ARBA00054845"/>
    </source>
</evidence>
<keyword evidence="13" id="KW-0460">Magnesium</keyword>
<feature type="domain" description="DXP reductoisomerase C-terminal" evidence="16">
    <location>
        <begin position="270"/>
        <end position="391"/>
    </location>
</feature>
<keyword evidence="17" id="KW-0413">Isomerase</keyword>
<dbReference type="AlphaFoldDB" id="A0A240EPE3"/>
<dbReference type="NCBIfam" id="TIGR00243">
    <property type="entry name" value="Dxr"/>
    <property type="match status" value="1"/>
</dbReference>
<feature type="binding site" evidence="13">
    <location>
        <position position="185"/>
    </location>
    <ligand>
        <name>1-deoxy-D-xylulose 5-phosphate</name>
        <dbReference type="ChEBI" id="CHEBI:57792"/>
    </ligand>
</feature>
<evidence type="ECO:0000256" key="9">
    <source>
        <dbReference type="ARBA" id="ARBA00023229"/>
    </source>
</evidence>
<evidence type="ECO:0000259" key="16">
    <source>
        <dbReference type="Pfam" id="PF13288"/>
    </source>
</evidence>
<keyword evidence="18" id="KW-1185">Reference proteome</keyword>
<dbReference type="InterPro" id="IPR026877">
    <property type="entry name" value="DXPR_C"/>
</dbReference>
<dbReference type="InterPro" id="IPR036169">
    <property type="entry name" value="DXPR_C_sf"/>
</dbReference>
<feature type="binding site" evidence="13">
    <location>
        <position position="11"/>
    </location>
    <ligand>
        <name>NADPH</name>
        <dbReference type="ChEBI" id="CHEBI:57783"/>
    </ligand>
</feature>
<evidence type="ECO:0000256" key="4">
    <source>
        <dbReference type="ARBA" id="ARBA00012366"/>
    </source>
</evidence>
<evidence type="ECO:0000256" key="6">
    <source>
        <dbReference type="ARBA" id="ARBA00022857"/>
    </source>
</evidence>
<reference evidence="18" key="1">
    <citation type="submission" date="2016-06" db="EMBL/GenBank/DDBJ databases">
        <authorList>
            <person name="Rodrigo-Torres L."/>
            <person name="Arahal R.D."/>
            <person name="Lucena T."/>
        </authorList>
    </citation>
    <scope>NUCLEOTIDE SEQUENCE [LARGE SCALE GENOMIC DNA]</scope>
    <source>
        <strain evidence="18">CECT8203</strain>
    </source>
</reference>
<keyword evidence="6 13" id="KW-0521">NADP</keyword>
<feature type="binding site" evidence="13">
    <location>
        <position position="149"/>
    </location>
    <ligand>
        <name>Mn(2+)</name>
        <dbReference type="ChEBI" id="CHEBI:29035"/>
    </ligand>
</feature>
<dbReference type="PANTHER" id="PTHR30525:SF0">
    <property type="entry name" value="1-DEOXY-D-XYLULOSE 5-PHOSPHATE REDUCTOISOMERASE, CHLOROPLASTIC"/>
    <property type="match status" value="1"/>
</dbReference>
<dbReference type="InterPro" id="IPR003821">
    <property type="entry name" value="DXP_reductoisomerase"/>
</dbReference>
<dbReference type="FunFam" id="3.40.50.720:FF:000045">
    <property type="entry name" value="1-deoxy-D-xylulose 5-phosphate reductoisomerase"/>
    <property type="match status" value="1"/>
</dbReference>
<evidence type="ECO:0000256" key="12">
    <source>
        <dbReference type="ARBA" id="ARBA00071224"/>
    </source>
</evidence>
<feature type="binding site" evidence="13">
    <location>
        <position position="151"/>
    </location>
    <ligand>
        <name>Mn(2+)</name>
        <dbReference type="ChEBI" id="CHEBI:29035"/>
    </ligand>
</feature>
<feature type="binding site" evidence="13">
    <location>
        <position position="227"/>
    </location>
    <ligand>
        <name>1-deoxy-D-xylulose 5-phosphate</name>
        <dbReference type="ChEBI" id="CHEBI:57792"/>
    </ligand>
</feature>
<dbReference type="Pfam" id="PF13288">
    <property type="entry name" value="DXPR_C"/>
    <property type="match status" value="1"/>
</dbReference>
<evidence type="ECO:0000256" key="5">
    <source>
        <dbReference type="ARBA" id="ARBA00022723"/>
    </source>
</evidence>
<feature type="binding site" evidence="13">
    <location>
        <position position="230"/>
    </location>
    <ligand>
        <name>Mn(2+)</name>
        <dbReference type="ChEBI" id="CHEBI:29035"/>
    </ligand>
</feature>
<feature type="binding site" evidence="13">
    <location>
        <position position="221"/>
    </location>
    <ligand>
        <name>1-deoxy-D-xylulose 5-phosphate</name>
        <dbReference type="ChEBI" id="CHEBI:57792"/>
    </ligand>
</feature>
<dbReference type="InterPro" id="IPR013644">
    <property type="entry name" value="DXP_reductoisomerase_C"/>
</dbReference>
<dbReference type="PANTHER" id="PTHR30525">
    <property type="entry name" value="1-DEOXY-D-XYLULOSE 5-PHOSPHATE REDUCTOISOMERASE"/>
    <property type="match status" value="1"/>
</dbReference>
<evidence type="ECO:0000256" key="8">
    <source>
        <dbReference type="ARBA" id="ARBA00023211"/>
    </source>
</evidence>
<feature type="binding site" evidence="13">
    <location>
        <position position="36"/>
    </location>
    <ligand>
        <name>NADPH</name>
        <dbReference type="ChEBI" id="CHEBI:57783"/>
    </ligand>
</feature>
<dbReference type="EC" id="1.1.1.267" evidence="4 13"/>
<dbReference type="Gene3D" id="1.10.1740.10">
    <property type="match status" value="1"/>
</dbReference>
<proteinExistence type="inferred from homology"/>
<evidence type="ECO:0000256" key="7">
    <source>
        <dbReference type="ARBA" id="ARBA00023002"/>
    </source>
</evidence>
<evidence type="ECO:0000256" key="3">
    <source>
        <dbReference type="ARBA" id="ARBA00006825"/>
    </source>
</evidence>
<feature type="binding site" evidence="13">
    <location>
        <position position="125"/>
    </location>
    <ligand>
        <name>NADPH</name>
        <dbReference type="ChEBI" id="CHEBI:57783"/>
    </ligand>
</feature>
<comment type="pathway">
    <text evidence="2 13">Isoprenoid biosynthesis; isopentenyl diphosphate biosynthesis via DXP pathway; isopentenyl diphosphate from 1-deoxy-D-xylulose 5-phosphate: step 1/6.</text>
</comment>
<evidence type="ECO:0000256" key="10">
    <source>
        <dbReference type="ARBA" id="ARBA00048543"/>
    </source>
</evidence>
<protein>
    <recommendedName>
        <fullName evidence="12 13">1-deoxy-D-xylulose 5-phosphate reductoisomerase</fullName>
        <shortName evidence="13">DXP reductoisomerase</shortName>
        <ecNumber evidence="4 13">1.1.1.267</ecNumber>
    </recommendedName>
    <alternativeName>
        <fullName evidence="13">1-deoxyxylulose-5-phosphate reductoisomerase</fullName>
    </alternativeName>
    <alternativeName>
        <fullName evidence="13">2-C-methyl-D-erythritol 4-phosphate synthase</fullName>
    </alternativeName>
</protein>
<sequence>MQNLTILGATGSIGASTLKVVAENPSSFAIFALVGGKNVTKMAELCSIWQPKYAVLNEEIDALELKRILPSHVTTDVLFGQEAMCMVSESSEVDVVMAAIVGAAGLLPTLAAVKAGKRVLLANKEALVMSGKLFMDAVQQSGAQLLPVDSEHNAIFQCLPADIQTHLGHCQLSEAGINHILLTGSGGPFRYTDVPALSSVTPAQAIAHPNWSMGPKISVDSATMMNKGLEFIEARWLFNTSREQLKVIIHPQSVIHSMVQYNDGSVLAQMGQPDMATPIAYSMSYPDRMPSGVTALDFTSISELTFMAPDYAKYPCLALAMDACFEGQHATTAINAANEIAVDAFLSEKIRFTDISMVNERVMSKVCSANEFIQLDNLETILELDRMARNYAREIVRSI</sequence>
<evidence type="ECO:0000313" key="17">
    <source>
        <dbReference type="EMBL" id="SNX50401.1"/>
    </source>
</evidence>
<dbReference type="GO" id="GO:0051484">
    <property type="term" value="P:isopentenyl diphosphate biosynthetic process, methylerythritol 4-phosphate pathway involved in terpenoid biosynthetic process"/>
    <property type="evidence" value="ECO:0007669"/>
    <property type="project" value="UniProtKB-ARBA"/>
</dbReference>
<dbReference type="Pfam" id="PF02670">
    <property type="entry name" value="DXP_reductoisom"/>
    <property type="match status" value="1"/>
</dbReference>
<feature type="binding site" evidence="13">
    <location>
        <position position="10"/>
    </location>
    <ligand>
        <name>NADPH</name>
        <dbReference type="ChEBI" id="CHEBI:57783"/>
    </ligand>
</feature>
<accession>A0A240EPE3</accession>
<feature type="domain" description="1-deoxy-D-xylulose 5-phosphate reductoisomerase C-terminal" evidence="15">
    <location>
        <begin position="145"/>
        <end position="238"/>
    </location>
</feature>
<dbReference type="GO" id="GO:0016853">
    <property type="term" value="F:isomerase activity"/>
    <property type="evidence" value="ECO:0007669"/>
    <property type="project" value="UniProtKB-KW"/>
</dbReference>
<dbReference type="RefSeq" id="WP_096995336.1">
    <property type="nucleotide sequence ID" value="NZ_JBHSII010000001.1"/>
</dbReference>
<dbReference type="Gene3D" id="3.40.50.720">
    <property type="entry name" value="NAD(P)-binding Rossmann-like Domain"/>
    <property type="match status" value="1"/>
</dbReference>
<feature type="binding site" evidence="13">
    <location>
        <position position="208"/>
    </location>
    <ligand>
        <name>1-deoxy-D-xylulose 5-phosphate</name>
        <dbReference type="ChEBI" id="CHEBI:57792"/>
    </ligand>
</feature>
<feature type="binding site" evidence="13">
    <location>
        <position position="38"/>
    </location>
    <ligand>
        <name>NADPH</name>
        <dbReference type="ChEBI" id="CHEBI:57783"/>
    </ligand>
</feature>
<comment type="similarity">
    <text evidence="3 13">Belongs to the DXR family.</text>
</comment>
<comment type="function">
    <text evidence="11 13">Catalyzes the NADPH-dependent rearrangement and reduction of 1-deoxy-D-xylulose-5-phosphate (DXP) to 2-C-methyl-D-erythritol 4-phosphate (MEP).</text>
</comment>
<name>A0A240EPE3_9VIBR</name>
<feature type="binding site" evidence="13">
    <location>
        <position position="151"/>
    </location>
    <ligand>
        <name>1-deoxy-D-xylulose 5-phosphate</name>
        <dbReference type="ChEBI" id="CHEBI:57792"/>
    </ligand>
</feature>
<comment type="catalytic activity">
    <reaction evidence="10">
        <text>2-C-methyl-D-erythritol 4-phosphate + NADP(+) = 1-deoxy-D-xylulose 5-phosphate + NADPH + H(+)</text>
        <dbReference type="Rhea" id="RHEA:13717"/>
        <dbReference type="ChEBI" id="CHEBI:15378"/>
        <dbReference type="ChEBI" id="CHEBI:57783"/>
        <dbReference type="ChEBI" id="CHEBI:57792"/>
        <dbReference type="ChEBI" id="CHEBI:58262"/>
        <dbReference type="ChEBI" id="CHEBI:58349"/>
        <dbReference type="EC" id="1.1.1.267"/>
    </reaction>
    <physiologicalReaction direction="right-to-left" evidence="10">
        <dbReference type="Rhea" id="RHEA:13719"/>
    </physiologicalReaction>
</comment>
<gene>
    <name evidence="13 17" type="primary">dxr</name>
    <name evidence="17" type="ORF">VTH8203_04061</name>
</gene>
<dbReference type="GO" id="GO:0030604">
    <property type="term" value="F:1-deoxy-D-xylulose-5-phosphate reductoisomerase activity"/>
    <property type="evidence" value="ECO:0007669"/>
    <property type="project" value="UniProtKB-UniRule"/>
</dbReference>
<comment type="cofactor">
    <cofactor evidence="13">
        <name>Mg(2+)</name>
        <dbReference type="ChEBI" id="CHEBI:18420"/>
    </cofactor>
    <cofactor evidence="13">
        <name>Mn(2+)</name>
        <dbReference type="ChEBI" id="CHEBI:29035"/>
    </cofactor>
</comment>
<dbReference type="FunFam" id="1.10.1740.10:FF:000004">
    <property type="entry name" value="1-deoxy-D-xylulose 5-phosphate reductoisomerase"/>
    <property type="match status" value="1"/>
</dbReference>
<dbReference type="SUPFAM" id="SSF55347">
    <property type="entry name" value="Glyceraldehyde-3-phosphate dehydrogenase-like, C-terminal domain"/>
    <property type="match status" value="1"/>
</dbReference>
<feature type="binding site" evidence="13">
    <location>
        <position position="124"/>
    </location>
    <ligand>
        <name>1-deoxy-D-xylulose 5-phosphate</name>
        <dbReference type="ChEBI" id="CHEBI:57792"/>
    </ligand>
</feature>
<dbReference type="GO" id="GO:0070402">
    <property type="term" value="F:NADPH binding"/>
    <property type="evidence" value="ECO:0007669"/>
    <property type="project" value="InterPro"/>
</dbReference>
<dbReference type="InterPro" id="IPR013512">
    <property type="entry name" value="DXP_reductoisomerase_N"/>
</dbReference>
<keyword evidence="8 13" id="KW-0464">Manganese</keyword>
<dbReference type="SUPFAM" id="SSF51735">
    <property type="entry name" value="NAD(P)-binding Rossmann-fold domains"/>
    <property type="match status" value="1"/>
</dbReference>
<dbReference type="UniPathway" id="UPA00056">
    <property type="reaction ID" value="UER00092"/>
</dbReference>